<evidence type="ECO:0000256" key="1">
    <source>
        <dbReference type="SAM" id="Phobius"/>
    </source>
</evidence>
<keyword evidence="1" id="KW-0472">Membrane</keyword>
<organism evidence="2 3">
    <name type="scientific">Massilimicrobiota timonensis</name>
    <dbReference type="NCBI Taxonomy" id="1776392"/>
    <lineage>
        <taxon>Bacteria</taxon>
        <taxon>Bacillati</taxon>
        <taxon>Bacillota</taxon>
        <taxon>Erysipelotrichia</taxon>
        <taxon>Erysipelotrichales</taxon>
        <taxon>Erysipelotrichaceae</taxon>
        <taxon>Massilimicrobiota</taxon>
    </lineage>
</organism>
<proteinExistence type="predicted"/>
<protein>
    <recommendedName>
        <fullName evidence="4">DUF998 domain-containing protein</fullName>
    </recommendedName>
</protein>
<feature type="transmembrane region" description="Helical" evidence="1">
    <location>
        <begin position="32"/>
        <end position="53"/>
    </location>
</feature>
<comment type="caution">
    <text evidence="2">The sequence shown here is derived from an EMBL/GenBank/DDBJ whole genome shotgun (WGS) entry which is preliminary data.</text>
</comment>
<accession>A0ABT7UJH3</accession>
<sequence length="180" mass="21290">MSYILIFLSTLFIATRKDVMYENITGVSTLPEYHLLVVVYTIVCAFYFACQTYRHFQYLNYYPKYIPYLIVFTTFIMCIGAICPYSNDQSWLSQLHVYASMISSLFFIVILQIYTHYLSIQYPSIYIQTHWIFHCGLQVLIILFIVSGHVSGILEILYVFFICLYLFLIDQYRIKGESLQ</sequence>
<dbReference type="EMBL" id="JAUDCK010000012">
    <property type="protein sequence ID" value="MDM8195645.1"/>
    <property type="molecule type" value="Genomic_DNA"/>
</dbReference>
<evidence type="ECO:0000313" key="2">
    <source>
        <dbReference type="EMBL" id="MDM8195645.1"/>
    </source>
</evidence>
<feature type="transmembrane region" description="Helical" evidence="1">
    <location>
        <begin position="131"/>
        <end position="150"/>
    </location>
</feature>
<keyword evidence="3" id="KW-1185">Reference proteome</keyword>
<feature type="transmembrane region" description="Helical" evidence="1">
    <location>
        <begin position="65"/>
        <end position="85"/>
    </location>
</feature>
<keyword evidence="1" id="KW-1133">Transmembrane helix</keyword>
<feature type="transmembrane region" description="Helical" evidence="1">
    <location>
        <begin position="156"/>
        <end position="174"/>
    </location>
</feature>
<reference evidence="3" key="1">
    <citation type="submission" date="2023-06" db="EMBL/GenBank/DDBJ databases">
        <title>Identification and characterization of horizontal gene transfer across gut microbiota members of farm animals based on homology search.</title>
        <authorList>
            <person name="Zeman M."/>
            <person name="Kubasova T."/>
            <person name="Jahodarova E."/>
            <person name="Nykrynova M."/>
            <person name="Rychlik I."/>
        </authorList>
    </citation>
    <scope>NUCLEOTIDE SEQUENCE [LARGE SCALE GENOMIC DNA]</scope>
    <source>
        <strain evidence="3">ET341</strain>
    </source>
</reference>
<keyword evidence="1" id="KW-0812">Transmembrane</keyword>
<dbReference type="RefSeq" id="WP_289527524.1">
    <property type="nucleotide sequence ID" value="NZ_JAUDCK010000012.1"/>
</dbReference>
<name>A0ABT7UJH3_9FIRM</name>
<gene>
    <name evidence="2" type="ORF">QUV98_04865</name>
</gene>
<evidence type="ECO:0000313" key="3">
    <source>
        <dbReference type="Proteomes" id="UP001529275"/>
    </source>
</evidence>
<dbReference type="Proteomes" id="UP001529275">
    <property type="component" value="Unassembled WGS sequence"/>
</dbReference>
<feature type="transmembrane region" description="Helical" evidence="1">
    <location>
        <begin position="97"/>
        <end position="119"/>
    </location>
</feature>
<evidence type="ECO:0008006" key="4">
    <source>
        <dbReference type="Google" id="ProtNLM"/>
    </source>
</evidence>